<accession>A0ABP5K655</accession>
<proteinExistence type="predicted"/>
<protein>
    <submittedName>
        <fullName evidence="1">Uncharacterized protein</fullName>
    </submittedName>
</protein>
<sequence length="121" mass="12965">MVDSVFLAARAAVLADLEARRAANADAVSALEDALEQRRWWAEQWPEGSVYVAGLVAQDVQDALFETAGRWPLCLACDDAPEHPLYIQPDLGGPDPKWVCEESGAEVAPLGRLGSLSGMDG</sequence>
<reference evidence="2" key="1">
    <citation type="journal article" date="2019" name="Int. J. Syst. Evol. Microbiol.">
        <title>The Global Catalogue of Microorganisms (GCM) 10K type strain sequencing project: providing services to taxonomists for standard genome sequencing and annotation.</title>
        <authorList>
            <consortium name="The Broad Institute Genomics Platform"/>
            <consortium name="The Broad Institute Genome Sequencing Center for Infectious Disease"/>
            <person name="Wu L."/>
            <person name="Ma J."/>
        </authorList>
    </citation>
    <scope>NUCLEOTIDE SEQUENCE [LARGE SCALE GENOMIC DNA]</scope>
    <source>
        <strain evidence="2">JCM 16021</strain>
    </source>
</reference>
<gene>
    <name evidence="1" type="ORF">GCM10009843_27450</name>
</gene>
<dbReference type="RefSeq" id="WP_344304331.1">
    <property type="nucleotide sequence ID" value="NZ_BAAAQQ010000012.1"/>
</dbReference>
<evidence type="ECO:0000313" key="1">
    <source>
        <dbReference type="EMBL" id="GAA2127707.1"/>
    </source>
</evidence>
<dbReference type="EMBL" id="BAAAQQ010000012">
    <property type="protein sequence ID" value="GAA2127707.1"/>
    <property type="molecule type" value="Genomic_DNA"/>
</dbReference>
<dbReference type="Proteomes" id="UP001500575">
    <property type="component" value="Unassembled WGS sequence"/>
</dbReference>
<organism evidence="1 2">
    <name type="scientific">Nocardioides bigeumensis</name>
    <dbReference type="NCBI Taxonomy" id="433657"/>
    <lineage>
        <taxon>Bacteria</taxon>
        <taxon>Bacillati</taxon>
        <taxon>Actinomycetota</taxon>
        <taxon>Actinomycetes</taxon>
        <taxon>Propionibacteriales</taxon>
        <taxon>Nocardioidaceae</taxon>
        <taxon>Nocardioides</taxon>
    </lineage>
</organism>
<keyword evidence="2" id="KW-1185">Reference proteome</keyword>
<evidence type="ECO:0000313" key="2">
    <source>
        <dbReference type="Proteomes" id="UP001500575"/>
    </source>
</evidence>
<comment type="caution">
    <text evidence="1">The sequence shown here is derived from an EMBL/GenBank/DDBJ whole genome shotgun (WGS) entry which is preliminary data.</text>
</comment>
<name>A0ABP5K655_9ACTN</name>